<proteinExistence type="inferred from homology"/>
<dbReference type="InterPro" id="IPR000639">
    <property type="entry name" value="Epox_hydrolase-like"/>
</dbReference>
<dbReference type="GO" id="GO:0097176">
    <property type="term" value="P:epoxide metabolic process"/>
    <property type="evidence" value="ECO:0007669"/>
    <property type="project" value="TreeGrafter"/>
</dbReference>
<name>A0A0D1W7D0_9EURO</name>
<keyword evidence="3" id="KW-0378">Hydrolase</keyword>
<dbReference type="STRING" id="1016849.A0A0D1W7D0"/>
<dbReference type="PANTHER" id="PTHR21661:SF35">
    <property type="entry name" value="EPOXIDE HYDROLASE"/>
    <property type="match status" value="1"/>
</dbReference>
<dbReference type="GO" id="GO:0004301">
    <property type="term" value="F:epoxide hydrolase activity"/>
    <property type="evidence" value="ECO:0007669"/>
    <property type="project" value="TreeGrafter"/>
</dbReference>
<evidence type="ECO:0000313" key="6">
    <source>
        <dbReference type="EMBL" id="KIV84585.1"/>
    </source>
</evidence>
<evidence type="ECO:0000259" key="5">
    <source>
        <dbReference type="Pfam" id="PF06441"/>
    </source>
</evidence>
<dbReference type="AlphaFoldDB" id="A0A0D1W7D0"/>
<accession>A0A0D1W7D0</accession>
<organism evidence="6 7">
    <name type="scientific">Exophiala sideris</name>
    <dbReference type="NCBI Taxonomy" id="1016849"/>
    <lineage>
        <taxon>Eukaryota</taxon>
        <taxon>Fungi</taxon>
        <taxon>Dikarya</taxon>
        <taxon>Ascomycota</taxon>
        <taxon>Pezizomycotina</taxon>
        <taxon>Eurotiomycetes</taxon>
        <taxon>Chaetothyriomycetidae</taxon>
        <taxon>Chaetothyriales</taxon>
        <taxon>Herpotrichiellaceae</taxon>
        <taxon>Exophiala</taxon>
    </lineage>
</organism>
<feature type="active site" description="Nucleophile" evidence="4">
    <location>
        <position position="179"/>
    </location>
</feature>
<dbReference type="SUPFAM" id="SSF53474">
    <property type="entry name" value="alpha/beta-Hydrolases"/>
    <property type="match status" value="1"/>
</dbReference>
<sequence length="383" mass="43812">MSQLFRPFSISISDSTLHDLRSRLEHTRWPEEATVKDWSQGVPLSVVQDLCTYWIEQYDWRHCEKRLNSYPQFVTEIDGVDIHFLYIRSKHSNALPMIMTHGWPGSIIEFTKVIEPLTDPTEHGATEQDAFHLILPTLPGYGFSGKPTTNGFTSARIAIAWTELMTRLGFERWVAQGGDWGADVVAALASNSPPTSLAAVHMNTAFFDAKKETRWAKTLSSGEERALELWERWERTESAYLLQQGTRPQTLGYSLADSPSGLLAWLFEKISVWSQHKGKDVFSVLSREEILDDIMIYWLTNTGTSSARLYWENLDATDLPIDIPVAVSQFPGDQTYVPRSWGERYYKNIIHWHDVEEGGHFAAWESPGLFVRELRACFAHIRQ</sequence>
<comment type="similarity">
    <text evidence="1">Belongs to the peptidase S33 family.</text>
</comment>
<dbReference type="InterPro" id="IPR010497">
    <property type="entry name" value="Epoxide_hydro_N"/>
</dbReference>
<dbReference type="Proteomes" id="UP000053599">
    <property type="component" value="Unassembled WGS sequence"/>
</dbReference>
<gene>
    <name evidence="6" type="ORF">PV11_00358</name>
</gene>
<evidence type="ECO:0000313" key="7">
    <source>
        <dbReference type="Proteomes" id="UP000053599"/>
    </source>
</evidence>
<feature type="active site" description="Proton donor" evidence="4">
    <location>
        <position position="310"/>
    </location>
</feature>
<evidence type="ECO:0000256" key="3">
    <source>
        <dbReference type="ARBA" id="ARBA00022801"/>
    </source>
</evidence>
<evidence type="ECO:0000256" key="4">
    <source>
        <dbReference type="PIRSR" id="PIRSR001112-1"/>
    </source>
</evidence>
<dbReference type="PIRSF" id="PIRSF001112">
    <property type="entry name" value="Epoxide_hydrolase"/>
    <property type="match status" value="1"/>
</dbReference>
<keyword evidence="2" id="KW-0058">Aromatic hydrocarbons catabolism</keyword>
<feature type="domain" description="Epoxide hydrolase N-terminal" evidence="5">
    <location>
        <begin position="6"/>
        <end position="110"/>
    </location>
</feature>
<evidence type="ECO:0000256" key="1">
    <source>
        <dbReference type="ARBA" id="ARBA00010088"/>
    </source>
</evidence>
<dbReference type="PRINTS" id="PR00412">
    <property type="entry name" value="EPOXHYDRLASE"/>
</dbReference>
<reference evidence="6 7" key="1">
    <citation type="submission" date="2015-01" db="EMBL/GenBank/DDBJ databases">
        <title>The Genome Sequence of Exophiala sideris CBS121828.</title>
        <authorList>
            <consortium name="The Broad Institute Genomics Platform"/>
            <person name="Cuomo C."/>
            <person name="de Hoog S."/>
            <person name="Gorbushina A."/>
            <person name="Stielow B."/>
            <person name="Teixiera M."/>
            <person name="Abouelleil A."/>
            <person name="Chapman S.B."/>
            <person name="Priest M."/>
            <person name="Young S.K."/>
            <person name="Wortman J."/>
            <person name="Nusbaum C."/>
            <person name="Birren B."/>
        </authorList>
    </citation>
    <scope>NUCLEOTIDE SEQUENCE [LARGE SCALE GENOMIC DNA]</scope>
    <source>
        <strain evidence="6 7">CBS 121828</strain>
    </source>
</reference>
<dbReference type="HOGENOM" id="CLU_019414_0_1_1"/>
<dbReference type="InterPro" id="IPR016292">
    <property type="entry name" value="Epoxide_hydrolase"/>
</dbReference>
<dbReference type="Pfam" id="PF06441">
    <property type="entry name" value="EHN"/>
    <property type="match status" value="1"/>
</dbReference>
<dbReference type="Gene3D" id="3.40.50.1820">
    <property type="entry name" value="alpha/beta hydrolase"/>
    <property type="match status" value="1"/>
</dbReference>
<evidence type="ECO:0000256" key="2">
    <source>
        <dbReference type="ARBA" id="ARBA00022797"/>
    </source>
</evidence>
<feature type="active site" description="Proton acceptor" evidence="4">
    <location>
        <position position="360"/>
    </location>
</feature>
<dbReference type="EMBL" id="KN846951">
    <property type="protein sequence ID" value="KIV84585.1"/>
    <property type="molecule type" value="Genomic_DNA"/>
</dbReference>
<dbReference type="PANTHER" id="PTHR21661">
    <property type="entry name" value="EPOXIDE HYDROLASE 1-RELATED"/>
    <property type="match status" value="1"/>
</dbReference>
<dbReference type="InterPro" id="IPR029058">
    <property type="entry name" value="AB_hydrolase_fold"/>
</dbReference>
<protein>
    <recommendedName>
        <fullName evidence="5">Epoxide hydrolase N-terminal domain-containing protein</fullName>
    </recommendedName>
</protein>
<dbReference type="OrthoDB" id="7130006at2759"/>